<dbReference type="AlphaFoldDB" id="A0A6I3WMA7"/>
<comment type="caution">
    <text evidence="1">The sequence shown here is derived from an EMBL/GenBank/DDBJ whole genome shotgun (WGS) entry which is preliminary data.</text>
</comment>
<proteinExistence type="predicted"/>
<organism evidence="1 2">
    <name type="scientific">Pseudomonas spelaei</name>
    <dbReference type="NCBI Taxonomy" id="1055469"/>
    <lineage>
        <taxon>Bacteria</taxon>
        <taxon>Pseudomonadati</taxon>
        <taxon>Pseudomonadota</taxon>
        <taxon>Gammaproteobacteria</taxon>
        <taxon>Pseudomonadales</taxon>
        <taxon>Pseudomonadaceae</taxon>
        <taxon>Pseudomonas</taxon>
    </lineage>
</organism>
<dbReference type="EMBL" id="WNNK01000024">
    <property type="protein sequence ID" value="MUF07436.1"/>
    <property type="molecule type" value="Genomic_DNA"/>
</dbReference>
<gene>
    <name evidence="1" type="ORF">GNF76_24080</name>
</gene>
<dbReference type="RefSeq" id="WP_155585579.1">
    <property type="nucleotide sequence ID" value="NZ_JBHSTH010000044.1"/>
</dbReference>
<dbReference type="Proteomes" id="UP000438196">
    <property type="component" value="Unassembled WGS sequence"/>
</dbReference>
<name>A0A6I3WMA7_9PSED</name>
<sequence>MDVSFSQISEPVNNRACINTHTMKGAINEVLIFALVHYAHAGCPLVGAAGNDRATAQMIGAF</sequence>
<reference evidence="1 2" key="1">
    <citation type="submission" date="2019-11" db="EMBL/GenBank/DDBJ databases">
        <title>Pseudomonas karstica sp. nov. and Pseudomonas spelaei sp. nov. from karst caves.</title>
        <authorList>
            <person name="Zeman M."/>
        </authorList>
    </citation>
    <scope>NUCLEOTIDE SEQUENCE [LARGE SCALE GENOMIC DNA]</scope>
    <source>
        <strain evidence="1 2">CCM 7893</strain>
    </source>
</reference>
<protein>
    <submittedName>
        <fullName evidence="1">Uncharacterized protein</fullName>
    </submittedName>
</protein>
<keyword evidence="2" id="KW-1185">Reference proteome</keyword>
<evidence type="ECO:0000313" key="2">
    <source>
        <dbReference type="Proteomes" id="UP000438196"/>
    </source>
</evidence>
<evidence type="ECO:0000313" key="1">
    <source>
        <dbReference type="EMBL" id="MUF07436.1"/>
    </source>
</evidence>
<accession>A0A6I3WMA7</accession>